<comment type="caution">
    <text evidence="2">The sequence shown here is derived from an EMBL/GenBank/DDBJ whole genome shotgun (WGS) entry which is preliminary data.</text>
</comment>
<evidence type="ECO:0000313" key="3">
    <source>
        <dbReference type="Proteomes" id="UP000235145"/>
    </source>
</evidence>
<gene>
    <name evidence="2" type="ORF">LSAT_V11C300102640</name>
</gene>
<sequence>MTLCTSPASLAKSMWNKYASIPEAWSIHDGTKHITRTLEFLFVDRPTDHNILLGQPAAPSTLHGVLKFSTSGGPTMVVAKKLSNRRDARRERKHETRLYQIKFSQKVEEPHRWSATAQVRIHKSRKRQRDIFSQLTSPPQKGASTGLRMTQPEYGAILVKQKSV</sequence>
<proteinExistence type="predicted"/>
<protein>
    <submittedName>
        <fullName evidence="2">Uncharacterized protein</fullName>
    </submittedName>
</protein>
<evidence type="ECO:0000313" key="2">
    <source>
        <dbReference type="EMBL" id="KAJ0217733.1"/>
    </source>
</evidence>
<feature type="region of interest" description="Disordered" evidence="1">
    <location>
        <begin position="125"/>
        <end position="149"/>
    </location>
</feature>
<dbReference type="EMBL" id="NBSK02000003">
    <property type="protein sequence ID" value="KAJ0217733.1"/>
    <property type="molecule type" value="Genomic_DNA"/>
</dbReference>
<dbReference type="AlphaFoldDB" id="A0A9R1W8C6"/>
<feature type="compositionally biased region" description="Polar residues" evidence="1">
    <location>
        <begin position="131"/>
        <end position="143"/>
    </location>
</feature>
<keyword evidence="3" id="KW-1185">Reference proteome</keyword>
<reference evidence="2 3" key="1">
    <citation type="journal article" date="2017" name="Nat. Commun.">
        <title>Genome assembly with in vitro proximity ligation data and whole-genome triplication in lettuce.</title>
        <authorList>
            <person name="Reyes-Chin-Wo S."/>
            <person name="Wang Z."/>
            <person name="Yang X."/>
            <person name="Kozik A."/>
            <person name="Arikit S."/>
            <person name="Song C."/>
            <person name="Xia L."/>
            <person name="Froenicke L."/>
            <person name="Lavelle D.O."/>
            <person name="Truco M.J."/>
            <person name="Xia R."/>
            <person name="Zhu S."/>
            <person name="Xu C."/>
            <person name="Xu H."/>
            <person name="Xu X."/>
            <person name="Cox K."/>
            <person name="Korf I."/>
            <person name="Meyers B.C."/>
            <person name="Michelmore R.W."/>
        </authorList>
    </citation>
    <scope>NUCLEOTIDE SEQUENCE [LARGE SCALE GENOMIC DNA]</scope>
    <source>
        <strain evidence="3">cv. Salinas</strain>
        <tissue evidence="2">Seedlings</tissue>
    </source>
</reference>
<name>A0A9R1W8C6_LACSA</name>
<evidence type="ECO:0000256" key="1">
    <source>
        <dbReference type="SAM" id="MobiDB-lite"/>
    </source>
</evidence>
<accession>A0A9R1W8C6</accession>
<dbReference type="Proteomes" id="UP000235145">
    <property type="component" value="Unassembled WGS sequence"/>
</dbReference>
<organism evidence="2 3">
    <name type="scientific">Lactuca sativa</name>
    <name type="common">Garden lettuce</name>
    <dbReference type="NCBI Taxonomy" id="4236"/>
    <lineage>
        <taxon>Eukaryota</taxon>
        <taxon>Viridiplantae</taxon>
        <taxon>Streptophyta</taxon>
        <taxon>Embryophyta</taxon>
        <taxon>Tracheophyta</taxon>
        <taxon>Spermatophyta</taxon>
        <taxon>Magnoliopsida</taxon>
        <taxon>eudicotyledons</taxon>
        <taxon>Gunneridae</taxon>
        <taxon>Pentapetalae</taxon>
        <taxon>asterids</taxon>
        <taxon>campanulids</taxon>
        <taxon>Asterales</taxon>
        <taxon>Asteraceae</taxon>
        <taxon>Cichorioideae</taxon>
        <taxon>Cichorieae</taxon>
        <taxon>Lactucinae</taxon>
        <taxon>Lactuca</taxon>
    </lineage>
</organism>